<dbReference type="InterPro" id="IPR018490">
    <property type="entry name" value="cNMP-bd_dom_sf"/>
</dbReference>
<dbReference type="InterPro" id="IPR014710">
    <property type="entry name" value="RmlC-like_jellyroll"/>
</dbReference>
<evidence type="ECO:0000313" key="3">
    <source>
        <dbReference type="EMBL" id="MDG9698462.1"/>
    </source>
</evidence>
<evidence type="ECO:0000259" key="2">
    <source>
        <dbReference type="PROSITE" id="PS50042"/>
    </source>
</evidence>
<gene>
    <name evidence="3" type="ORF">QB898_01790</name>
</gene>
<accession>A0AAW6RID1</accession>
<keyword evidence="4" id="KW-1185">Reference proteome</keyword>
<dbReference type="PANTHER" id="PTHR24567:SF68">
    <property type="entry name" value="DNA-BINDING TRANSCRIPTIONAL DUAL REGULATOR CRP"/>
    <property type="match status" value="1"/>
</dbReference>
<feature type="compositionally biased region" description="Low complexity" evidence="1">
    <location>
        <begin position="187"/>
        <end position="200"/>
    </location>
</feature>
<dbReference type="GO" id="GO:0003700">
    <property type="term" value="F:DNA-binding transcription factor activity"/>
    <property type="evidence" value="ECO:0007669"/>
    <property type="project" value="TreeGrafter"/>
</dbReference>
<dbReference type="SUPFAM" id="SSF51206">
    <property type="entry name" value="cAMP-binding domain-like"/>
    <property type="match status" value="1"/>
</dbReference>
<dbReference type="AlphaFoldDB" id="A0AAW6RID1"/>
<dbReference type="CDD" id="cd00038">
    <property type="entry name" value="CAP_ED"/>
    <property type="match status" value="1"/>
</dbReference>
<comment type="caution">
    <text evidence="3">The sequence shown here is derived from an EMBL/GenBank/DDBJ whole genome shotgun (WGS) entry which is preliminary data.</text>
</comment>
<reference evidence="3 4" key="1">
    <citation type="submission" date="2023-04" db="EMBL/GenBank/DDBJ databases">
        <title>Ottowia paracancer sp. nov., isolated from human stomach.</title>
        <authorList>
            <person name="Song Y."/>
        </authorList>
    </citation>
    <scope>NUCLEOTIDE SEQUENCE [LARGE SCALE GENOMIC DNA]</scope>
    <source>
        <strain evidence="3 4">10c7w1</strain>
    </source>
</reference>
<name>A0AAW6RID1_9BURK</name>
<dbReference type="PANTHER" id="PTHR24567">
    <property type="entry name" value="CRP FAMILY TRANSCRIPTIONAL REGULATORY PROTEIN"/>
    <property type="match status" value="1"/>
</dbReference>
<dbReference type="SMART" id="SM00100">
    <property type="entry name" value="cNMP"/>
    <property type="match status" value="1"/>
</dbReference>
<feature type="region of interest" description="Disordered" evidence="1">
    <location>
        <begin position="187"/>
        <end position="206"/>
    </location>
</feature>
<proteinExistence type="predicted"/>
<dbReference type="GO" id="GO:0005829">
    <property type="term" value="C:cytosol"/>
    <property type="evidence" value="ECO:0007669"/>
    <property type="project" value="TreeGrafter"/>
</dbReference>
<dbReference type="Pfam" id="PF00027">
    <property type="entry name" value="cNMP_binding"/>
    <property type="match status" value="1"/>
</dbReference>
<organism evidence="3 4">
    <name type="scientific">Ottowia cancrivicina</name>
    <dbReference type="NCBI Taxonomy" id="3040346"/>
    <lineage>
        <taxon>Bacteria</taxon>
        <taxon>Pseudomonadati</taxon>
        <taxon>Pseudomonadota</taxon>
        <taxon>Betaproteobacteria</taxon>
        <taxon>Burkholderiales</taxon>
        <taxon>Comamonadaceae</taxon>
        <taxon>Ottowia</taxon>
    </lineage>
</organism>
<dbReference type="Gene3D" id="2.60.120.10">
    <property type="entry name" value="Jelly Rolls"/>
    <property type="match status" value="1"/>
</dbReference>
<dbReference type="PROSITE" id="PS50042">
    <property type="entry name" value="CNMP_BINDING_3"/>
    <property type="match status" value="1"/>
</dbReference>
<feature type="domain" description="Cyclic nucleotide-binding" evidence="2">
    <location>
        <begin position="30"/>
        <end position="122"/>
    </location>
</feature>
<dbReference type="InterPro" id="IPR000595">
    <property type="entry name" value="cNMP-bd_dom"/>
</dbReference>
<dbReference type="InterPro" id="IPR050397">
    <property type="entry name" value="Env_Response_Regulators"/>
</dbReference>
<dbReference type="EMBL" id="JARVII010000002">
    <property type="protein sequence ID" value="MDG9698462.1"/>
    <property type="molecule type" value="Genomic_DNA"/>
</dbReference>
<evidence type="ECO:0000256" key="1">
    <source>
        <dbReference type="SAM" id="MobiDB-lite"/>
    </source>
</evidence>
<protein>
    <submittedName>
        <fullName evidence="3">Cyclic nucleotide-binding domain-containing protein</fullName>
    </submittedName>
</protein>
<dbReference type="Proteomes" id="UP001237156">
    <property type="component" value="Unassembled WGS sequence"/>
</dbReference>
<evidence type="ECO:0000313" key="4">
    <source>
        <dbReference type="Proteomes" id="UP001237156"/>
    </source>
</evidence>
<sequence>MSDSAQERAAQLLVSGGARLGLSLAEARLIVGYMHPQLVNAGEVLIREGEAAGSGFMALVVDGEVTVESASASDESVVVTILGPGSLIGEMGFIADVPRSATCIAATDLALAVLTRDTLLQLTQEQPKVAVHLLMTLSQRMAEHLRESNRKLSALMQVTKAMKQELEAVHSVNKRLLDQLAAKKPAPASAAAPVSAPAQAGLHGGS</sequence>
<dbReference type="RefSeq" id="WP_279523558.1">
    <property type="nucleotide sequence ID" value="NZ_JARVII010000002.1"/>
</dbReference>